<protein>
    <submittedName>
        <fullName evidence="14">Zn-dependent protease (Includes SpoIVFB)</fullName>
    </submittedName>
</protein>
<keyword evidence="4 14" id="KW-0645">Protease</keyword>
<evidence type="ECO:0000256" key="1">
    <source>
        <dbReference type="ARBA" id="ARBA00001947"/>
    </source>
</evidence>
<dbReference type="EMBL" id="FODY01000004">
    <property type="protein sequence ID" value="SEO69798.1"/>
    <property type="molecule type" value="Genomic_DNA"/>
</dbReference>
<accession>A0A1H8RUG6</accession>
<feature type="transmembrane region" description="Helical" evidence="12">
    <location>
        <begin position="100"/>
        <end position="119"/>
    </location>
</feature>
<sequence length="267" mass="29156">MHIEGVFLCLCLNVQDAAGGEDVRPWGTVVYVGRRMIRRMAVAVISLAAVVKFGSLTGMALSMLVSLIAYAAAFGLEFAAGFVLLLFVHEWGHLLASKIVGLRVSNPLFIPFIGAVISLKQRPQTAKMEANIAIGGPAAGTLSALVCLAIYFWTDSTLMLVMAYTACLLNLFNLIPCDPLDGGRIAAAISPFMWWLGSITVGSLFLYTQNFFLLLIFIVSLIRLWKSETAGYYYDMPPGQRFLVLLWYLGLLTVLGVMTLYIAGLLK</sequence>
<dbReference type="AlphaFoldDB" id="A0A1H8RUG6"/>
<evidence type="ECO:0000256" key="7">
    <source>
        <dbReference type="ARBA" id="ARBA00022801"/>
    </source>
</evidence>
<keyword evidence="11 12" id="KW-0472">Membrane</keyword>
<keyword evidence="7" id="KW-0378">Hydrolase</keyword>
<organism evidence="14 15">
    <name type="scientific">Propionispora vibrioides</name>
    <dbReference type="NCBI Taxonomy" id="112903"/>
    <lineage>
        <taxon>Bacteria</taxon>
        <taxon>Bacillati</taxon>
        <taxon>Bacillota</taxon>
        <taxon>Negativicutes</taxon>
        <taxon>Selenomonadales</taxon>
        <taxon>Sporomusaceae</taxon>
        <taxon>Propionispora</taxon>
    </lineage>
</organism>
<gene>
    <name evidence="14" type="ORF">SAMN04490178_10477</name>
</gene>
<dbReference type="GO" id="GO:0016020">
    <property type="term" value="C:membrane"/>
    <property type="evidence" value="ECO:0007669"/>
    <property type="project" value="UniProtKB-SubCell"/>
</dbReference>
<keyword evidence="8" id="KW-0862">Zinc</keyword>
<keyword evidence="10" id="KW-0482">Metalloprotease</keyword>
<dbReference type="GO" id="GO:0006508">
    <property type="term" value="P:proteolysis"/>
    <property type="evidence" value="ECO:0007669"/>
    <property type="project" value="UniProtKB-KW"/>
</dbReference>
<feature type="transmembrane region" description="Helical" evidence="12">
    <location>
        <begin position="36"/>
        <end position="55"/>
    </location>
</feature>
<evidence type="ECO:0000256" key="2">
    <source>
        <dbReference type="ARBA" id="ARBA00004141"/>
    </source>
</evidence>
<evidence type="ECO:0000256" key="9">
    <source>
        <dbReference type="ARBA" id="ARBA00022989"/>
    </source>
</evidence>
<evidence type="ECO:0000256" key="4">
    <source>
        <dbReference type="ARBA" id="ARBA00022670"/>
    </source>
</evidence>
<evidence type="ECO:0000256" key="5">
    <source>
        <dbReference type="ARBA" id="ARBA00022692"/>
    </source>
</evidence>
<feature type="transmembrane region" description="Helical" evidence="12">
    <location>
        <begin position="131"/>
        <end position="153"/>
    </location>
</feature>
<keyword evidence="9 12" id="KW-1133">Transmembrane helix</keyword>
<dbReference type="InterPro" id="IPR008915">
    <property type="entry name" value="Peptidase_M50"/>
</dbReference>
<dbReference type="PANTHER" id="PTHR39188">
    <property type="entry name" value="MEMBRANE-ASSOCIATED ZINC METALLOPROTEASE M50B"/>
    <property type="match status" value="1"/>
</dbReference>
<comment type="subcellular location">
    <subcellularLocation>
        <location evidence="2">Membrane</location>
        <topology evidence="2">Multi-pass membrane protein</topology>
    </subcellularLocation>
</comment>
<evidence type="ECO:0000259" key="13">
    <source>
        <dbReference type="Pfam" id="PF02163"/>
    </source>
</evidence>
<evidence type="ECO:0000256" key="12">
    <source>
        <dbReference type="SAM" id="Phobius"/>
    </source>
</evidence>
<name>A0A1H8RUG6_9FIRM</name>
<feature type="transmembrane region" description="Helical" evidence="12">
    <location>
        <begin position="245"/>
        <end position="266"/>
    </location>
</feature>
<reference evidence="14 15" key="1">
    <citation type="submission" date="2016-10" db="EMBL/GenBank/DDBJ databases">
        <authorList>
            <person name="de Groot N.N."/>
        </authorList>
    </citation>
    <scope>NUCLEOTIDE SEQUENCE [LARGE SCALE GENOMIC DNA]</scope>
    <source>
        <strain evidence="14 15">DSM 13305</strain>
    </source>
</reference>
<evidence type="ECO:0000256" key="11">
    <source>
        <dbReference type="ARBA" id="ARBA00023136"/>
    </source>
</evidence>
<keyword evidence="15" id="KW-1185">Reference proteome</keyword>
<keyword evidence="6" id="KW-0479">Metal-binding</keyword>
<evidence type="ECO:0000256" key="8">
    <source>
        <dbReference type="ARBA" id="ARBA00022833"/>
    </source>
</evidence>
<dbReference type="PANTHER" id="PTHR39188:SF3">
    <property type="entry name" value="STAGE IV SPORULATION PROTEIN FB"/>
    <property type="match status" value="1"/>
</dbReference>
<feature type="transmembrane region" description="Helical" evidence="12">
    <location>
        <begin position="192"/>
        <end position="225"/>
    </location>
</feature>
<dbReference type="CDD" id="cd06160">
    <property type="entry name" value="S2P-M50_like_2"/>
    <property type="match status" value="1"/>
</dbReference>
<dbReference type="Pfam" id="PF02163">
    <property type="entry name" value="Peptidase_M50"/>
    <property type="match status" value="1"/>
</dbReference>
<dbReference type="STRING" id="112903.SAMN04490178_10477"/>
<keyword evidence="5 12" id="KW-0812">Transmembrane</keyword>
<evidence type="ECO:0000256" key="10">
    <source>
        <dbReference type="ARBA" id="ARBA00023049"/>
    </source>
</evidence>
<dbReference type="GO" id="GO:0046872">
    <property type="term" value="F:metal ion binding"/>
    <property type="evidence" value="ECO:0007669"/>
    <property type="project" value="UniProtKB-KW"/>
</dbReference>
<dbReference type="Proteomes" id="UP000198847">
    <property type="component" value="Unassembled WGS sequence"/>
</dbReference>
<comment type="similarity">
    <text evidence="3">Belongs to the peptidase M50B family.</text>
</comment>
<evidence type="ECO:0000256" key="6">
    <source>
        <dbReference type="ARBA" id="ARBA00022723"/>
    </source>
</evidence>
<evidence type="ECO:0000256" key="3">
    <source>
        <dbReference type="ARBA" id="ARBA00007931"/>
    </source>
</evidence>
<dbReference type="GO" id="GO:0008237">
    <property type="term" value="F:metallopeptidase activity"/>
    <property type="evidence" value="ECO:0007669"/>
    <property type="project" value="UniProtKB-KW"/>
</dbReference>
<evidence type="ECO:0000313" key="15">
    <source>
        <dbReference type="Proteomes" id="UP000198847"/>
    </source>
</evidence>
<proteinExistence type="inferred from homology"/>
<evidence type="ECO:0000313" key="14">
    <source>
        <dbReference type="EMBL" id="SEO69798.1"/>
    </source>
</evidence>
<feature type="transmembrane region" description="Helical" evidence="12">
    <location>
        <begin position="67"/>
        <end position="88"/>
    </location>
</feature>
<feature type="domain" description="Peptidase M50" evidence="13">
    <location>
        <begin position="78"/>
        <end position="152"/>
    </location>
</feature>
<comment type="cofactor">
    <cofactor evidence="1">
        <name>Zn(2+)</name>
        <dbReference type="ChEBI" id="CHEBI:29105"/>
    </cofactor>
</comment>